<dbReference type="STRING" id="105231.A0A1Y1HSJ2"/>
<dbReference type="InterPro" id="IPR015421">
    <property type="entry name" value="PyrdxlP-dep_Trfase_major"/>
</dbReference>
<accession>A0A1Y1HSJ2</accession>
<dbReference type="FunFam" id="3.90.1150.10:FF:000006">
    <property type="entry name" value="Phosphoserine aminotransferase"/>
    <property type="match status" value="1"/>
</dbReference>
<evidence type="ECO:0000256" key="11">
    <source>
        <dbReference type="RuleBase" id="RU004504"/>
    </source>
</evidence>
<dbReference type="InterPro" id="IPR015422">
    <property type="entry name" value="PyrdxlP-dep_Trfase_small"/>
</dbReference>
<dbReference type="Pfam" id="PF00266">
    <property type="entry name" value="Aminotran_5"/>
    <property type="match status" value="1"/>
</dbReference>
<comment type="similarity">
    <text evidence="3">Belongs to the class-V pyridoxal-phosphate-dependent aminotransferase family. SerC subfamily.</text>
</comment>
<keyword evidence="4 12" id="KW-0032">Aminotransferase</keyword>
<dbReference type="InterPro" id="IPR022278">
    <property type="entry name" value="Pser_aminoTfrase"/>
</dbReference>
<dbReference type="PANTHER" id="PTHR43247:SF1">
    <property type="entry name" value="PHOSPHOSERINE AMINOTRANSFERASE"/>
    <property type="match status" value="1"/>
</dbReference>
<dbReference type="UniPathway" id="UPA00135">
    <property type="reaction ID" value="UER00197"/>
</dbReference>
<keyword evidence="8 12" id="KW-0718">Serine biosynthesis</keyword>
<dbReference type="GO" id="GO:0030170">
    <property type="term" value="F:pyridoxal phosphate binding"/>
    <property type="evidence" value="ECO:0000318"/>
    <property type="project" value="GO_Central"/>
</dbReference>
<evidence type="ECO:0000256" key="10">
    <source>
        <dbReference type="ARBA" id="ARBA00049007"/>
    </source>
</evidence>
<evidence type="ECO:0000313" key="15">
    <source>
        <dbReference type="Proteomes" id="UP000054558"/>
    </source>
</evidence>
<dbReference type="InterPro" id="IPR020578">
    <property type="entry name" value="Aminotrans_V_PyrdxlP_BS"/>
</dbReference>
<keyword evidence="15" id="KW-1185">Reference proteome</keyword>
<dbReference type="EC" id="2.6.1.52" evidence="12"/>
<gene>
    <name evidence="14" type="ORF">KFL_000850160</name>
</gene>
<dbReference type="CDD" id="cd00611">
    <property type="entry name" value="PSAT_like"/>
    <property type="match status" value="1"/>
</dbReference>
<name>A0A1Y1HSJ2_KLENI</name>
<evidence type="ECO:0000256" key="12">
    <source>
        <dbReference type="RuleBase" id="RU004505"/>
    </source>
</evidence>
<dbReference type="OrthoDB" id="1703350at2759"/>
<feature type="domain" description="Aminotransferase class V" evidence="13">
    <location>
        <begin position="90"/>
        <end position="436"/>
    </location>
</feature>
<dbReference type="GO" id="GO:0005737">
    <property type="term" value="C:cytoplasm"/>
    <property type="evidence" value="ECO:0000318"/>
    <property type="project" value="GO_Central"/>
</dbReference>
<evidence type="ECO:0000256" key="8">
    <source>
        <dbReference type="ARBA" id="ARBA00023299"/>
    </source>
</evidence>
<dbReference type="Proteomes" id="UP000054558">
    <property type="component" value="Unassembled WGS sequence"/>
</dbReference>
<protein>
    <recommendedName>
        <fullName evidence="12">Phosphoserine aminotransferase</fullName>
        <ecNumber evidence="12">2.6.1.52</ecNumber>
    </recommendedName>
</protein>
<dbReference type="SUPFAM" id="SSF53383">
    <property type="entry name" value="PLP-dependent transferases"/>
    <property type="match status" value="1"/>
</dbReference>
<keyword evidence="6 12" id="KW-0808">Transferase</keyword>
<reference evidence="14 15" key="1">
    <citation type="journal article" date="2014" name="Nat. Commun.">
        <title>Klebsormidium flaccidum genome reveals primary factors for plant terrestrial adaptation.</title>
        <authorList>
            <person name="Hori K."/>
            <person name="Maruyama F."/>
            <person name="Fujisawa T."/>
            <person name="Togashi T."/>
            <person name="Yamamoto N."/>
            <person name="Seo M."/>
            <person name="Sato S."/>
            <person name="Yamada T."/>
            <person name="Mori H."/>
            <person name="Tajima N."/>
            <person name="Moriyama T."/>
            <person name="Ikeuchi M."/>
            <person name="Watanabe M."/>
            <person name="Wada H."/>
            <person name="Kobayashi K."/>
            <person name="Saito M."/>
            <person name="Masuda T."/>
            <person name="Sasaki-Sekimoto Y."/>
            <person name="Mashiguchi K."/>
            <person name="Awai K."/>
            <person name="Shimojima M."/>
            <person name="Masuda S."/>
            <person name="Iwai M."/>
            <person name="Nobusawa T."/>
            <person name="Narise T."/>
            <person name="Kondo S."/>
            <person name="Saito H."/>
            <person name="Sato R."/>
            <person name="Murakawa M."/>
            <person name="Ihara Y."/>
            <person name="Oshima-Yamada Y."/>
            <person name="Ohtaka K."/>
            <person name="Satoh M."/>
            <person name="Sonobe K."/>
            <person name="Ishii M."/>
            <person name="Ohtani R."/>
            <person name="Kanamori-Sato M."/>
            <person name="Honoki R."/>
            <person name="Miyazaki D."/>
            <person name="Mochizuki H."/>
            <person name="Umetsu J."/>
            <person name="Higashi K."/>
            <person name="Shibata D."/>
            <person name="Kamiya Y."/>
            <person name="Sato N."/>
            <person name="Nakamura Y."/>
            <person name="Tabata S."/>
            <person name="Ida S."/>
            <person name="Kurokawa K."/>
            <person name="Ohta H."/>
        </authorList>
    </citation>
    <scope>NUCLEOTIDE SEQUENCE [LARGE SCALE GENOMIC DNA]</scope>
    <source>
        <strain evidence="14 15">NIES-2285</strain>
    </source>
</reference>
<evidence type="ECO:0000256" key="5">
    <source>
        <dbReference type="ARBA" id="ARBA00022605"/>
    </source>
</evidence>
<evidence type="ECO:0000313" key="14">
    <source>
        <dbReference type="EMBL" id="GAQ81600.1"/>
    </source>
</evidence>
<comment type="cofactor">
    <cofactor evidence="1 11">
        <name>pyridoxal 5'-phosphate</name>
        <dbReference type="ChEBI" id="CHEBI:597326"/>
    </cofactor>
</comment>
<dbReference type="FunFam" id="3.40.640.10:FF:000010">
    <property type="entry name" value="Phosphoserine aminotransferase"/>
    <property type="match status" value="1"/>
</dbReference>
<dbReference type="Gene3D" id="3.40.640.10">
    <property type="entry name" value="Type I PLP-dependent aspartate aminotransferase-like (Major domain)"/>
    <property type="match status" value="1"/>
</dbReference>
<evidence type="ECO:0000256" key="3">
    <source>
        <dbReference type="ARBA" id="ARBA00006904"/>
    </source>
</evidence>
<evidence type="ECO:0000256" key="2">
    <source>
        <dbReference type="ARBA" id="ARBA00005099"/>
    </source>
</evidence>
<evidence type="ECO:0000256" key="4">
    <source>
        <dbReference type="ARBA" id="ARBA00022576"/>
    </source>
</evidence>
<evidence type="ECO:0000256" key="7">
    <source>
        <dbReference type="ARBA" id="ARBA00022898"/>
    </source>
</evidence>
<dbReference type="PROSITE" id="PS00595">
    <property type="entry name" value="AA_TRANSFER_CLASS_5"/>
    <property type="match status" value="1"/>
</dbReference>
<comment type="pathway">
    <text evidence="2 12">Amino-acid biosynthesis; L-serine biosynthesis; L-serine from 3-phospho-D-glycerate: step 2/3.</text>
</comment>
<comment type="catalytic activity">
    <reaction evidence="9">
        <text>4-(phosphooxy)-L-threonine + 2-oxoglutarate = (R)-3-hydroxy-2-oxo-4-phosphooxybutanoate + L-glutamate</text>
        <dbReference type="Rhea" id="RHEA:16573"/>
        <dbReference type="ChEBI" id="CHEBI:16810"/>
        <dbReference type="ChEBI" id="CHEBI:29985"/>
        <dbReference type="ChEBI" id="CHEBI:58452"/>
        <dbReference type="ChEBI" id="CHEBI:58538"/>
        <dbReference type="EC" id="2.6.1.52"/>
    </reaction>
</comment>
<dbReference type="InterPro" id="IPR015424">
    <property type="entry name" value="PyrdxlP-dep_Trfase"/>
</dbReference>
<dbReference type="InterPro" id="IPR000192">
    <property type="entry name" value="Aminotrans_V_dom"/>
</dbReference>
<dbReference type="EMBL" id="DF237034">
    <property type="protein sequence ID" value="GAQ81600.1"/>
    <property type="molecule type" value="Genomic_DNA"/>
</dbReference>
<organism evidence="14 15">
    <name type="scientific">Klebsormidium nitens</name>
    <name type="common">Green alga</name>
    <name type="synonym">Ulothrix nitens</name>
    <dbReference type="NCBI Taxonomy" id="105231"/>
    <lineage>
        <taxon>Eukaryota</taxon>
        <taxon>Viridiplantae</taxon>
        <taxon>Streptophyta</taxon>
        <taxon>Klebsormidiophyceae</taxon>
        <taxon>Klebsormidiales</taxon>
        <taxon>Klebsormidiaceae</taxon>
        <taxon>Klebsormidium</taxon>
    </lineage>
</organism>
<keyword evidence="5 12" id="KW-0028">Amino-acid biosynthesis</keyword>
<dbReference type="HAMAP" id="MF_00160">
    <property type="entry name" value="SerC_aminotrans_5"/>
    <property type="match status" value="1"/>
</dbReference>
<comment type="catalytic activity">
    <reaction evidence="10 12">
        <text>O-phospho-L-serine + 2-oxoglutarate = 3-phosphooxypyruvate + L-glutamate</text>
        <dbReference type="Rhea" id="RHEA:14329"/>
        <dbReference type="ChEBI" id="CHEBI:16810"/>
        <dbReference type="ChEBI" id="CHEBI:18110"/>
        <dbReference type="ChEBI" id="CHEBI:29985"/>
        <dbReference type="ChEBI" id="CHEBI:57524"/>
        <dbReference type="EC" id="2.6.1.52"/>
    </reaction>
</comment>
<evidence type="ECO:0000256" key="6">
    <source>
        <dbReference type="ARBA" id="ARBA00022679"/>
    </source>
</evidence>
<dbReference type="GO" id="GO:0006564">
    <property type="term" value="P:L-serine biosynthetic process"/>
    <property type="evidence" value="ECO:0000318"/>
    <property type="project" value="GO_Central"/>
</dbReference>
<keyword evidence="7" id="KW-0663">Pyridoxal phosphate</keyword>
<evidence type="ECO:0000256" key="9">
    <source>
        <dbReference type="ARBA" id="ARBA00047630"/>
    </source>
</evidence>
<proteinExistence type="inferred from homology"/>
<dbReference type="AlphaFoldDB" id="A0A1Y1HSJ2"/>
<dbReference type="NCBIfam" id="NF003764">
    <property type="entry name" value="PRK05355.1"/>
    <property type="match status" value="1"/>
</dbReference>
<dbReference type="Gene3D" id="3.90.1150.10">
    <property type="entry name" value="Aspartate Aminotransferase, domain 1"/>
    <property type="match status" value="1"/>
</dbReference>
<evidence type="ECO:0000259" key="13">
    <source>
        <dbReference type="Pfam" id="PF00266"/>
    </source>
</evidence>
<dbReference type="OMA" id="AFVYFCD"/>
<dbReference type="PANTHER" id="PTHR43247">
    <property type="entry name" value="PHOSPHOSERINE AMINOTRANSFERASE"/>
    <property type="match status" value="1"/>
</dbReference>
<dbReference type="NCBIfam" id="TIGR01364">
    <property type="entry name" value="serC_1"/>
    <property type="match status" value="1"/>
</dbReference>
<sequence length="448" mass="47413">MALAGAARAAVSLNAMSCAAGGSAKDLGAPSLAALPVHRLSSTAAHGVQLPAIRPMMAAAGHHAKSCKVQATVAAAPAASSAAVQEEGRVYNFAAGPACLPYNVLKEAQADLINWKGTGASVLEMSHRSKQFLSIIQKAEADLRELLAIPDNYKVLFLQGGATSQFSAIPLNLAGPEDAVDYVVTGSWGSKAVQEAGKYAKANLAATGKPGKFTDIPPQSEWKLTQGAKYLHICANETIQGVEFKEYPEVEGETVLVADMSSNFCSKPVDVSKFGLIYAGAQKNVGPSGVTIVIVREDLLGKAQPSTPVMLDYKIHSNNESLYNTPPCFSIYMTGLVFADLLKQGGLAAVAKKNEEKAQLLYDAIEGSDGFFKCPVAKPVRSLMNVPFTMRDPELEAEFLKEATAQGLIQLKGHRSVGGVRASIYNALPLAGIQKLVHLMKDFQAKHS</sequence>
<evidence type="ECO:0000256" key="1">
    <source>
        <dbReference type="ARBA" id="ARBA00001933"/>
    </source>
</evidence>
<dbReference type="GO" id="GO:0004648">
    <property type="term" value="F:O-phospho-L-serine:2-oxoglutarate aminotransferase activity"/>
    <property type="evidence" value="ECO:0000318"/>
    <property type="project" value="GO_Central"/>
</dbReference>